<feature type="region of interest" description="Disordered" evidence="1">
    <location>
        <begin position="32"/>
        <end position="54"/>
    </location>
</feature>
<proteinExistence type="predicted"/>
<dbReference type="InterPro" id="IPR021487">
    <property type="entry name" value="DUF3140"/>
</dbReference>
<accession>A0A1I0BF13</accession>
<feature type="compositionally biased region" description="Low complexity" evidence="1">
    <location>
        <begin position="38"/>
        <end position="51"/>
    </location>
</feature>
<dbReference type="AlphaFoldDB" id="A0A1I0BF13"/>
<evidence type="ECO:0000313" key="3">
    <source>
        <dbReference type="Proteomes" id="UP000198697"/>
    </source>
</evidence>
<dbReference type="RefSeq" id="WP_092769014.1">
    <property type="nucleotide sequence ID" value="NZ_FOHS01000001.1"/>
</dbReference>
<dbReference type="Proteomes" id="UP000198697">
    <property type="component" value="Unassembled WGS sequence"/>
</dbReference>
<dbReference type="EMBL" id="FOHS01000001">
    <property type="protein sequence ID" value="SET05160.1"/>
    <property type="molecule type" value="Genomic_DNA"/>
</dbReference>
<organism evidence="2 3">
    <name type="scientific">Hymenobacter actinosclerus</name>
    <dbReference type="NCBI Taxonomy" id="82805"/>
    <lineage>
        <taxon>Bacteria</taxon>
        <taxon>Pseudomonadati</taxon>
        <taxon>Bacteroidota</taxon>
        <taxon>Cytophagia</taxon>
        <taxon>Cytophagales</taxon>
        <taxon>Hymenobacteraceae</taxon>
        <taxon>Hymenobacter</taxon>
    </lineage>
</organism>
<dbReference type="OrthoDB" id="513524at2"/>
<protein>
    <recommendedName>
        <fullName evidence="4">DNA-binding protein</fullName>
    </recommendedName>
</protein>
<sequence length="117" mass="13238">MAAKDHKSDDDIYTEFKKEVNMTASELEKWLKTDESKSVGQDSGDGSSIGHHSGEKIVQILHKKKADLTEADYAHMHKVHSYISRHSAQGGPDDKSETKTSPWRYSLMNWGHDPLKK</sequence>
<dbReference type="STRING" id="82805.SAMN04487998_1040"/>
<dbReference type="PANTHER" id="PTHR40630:SF1">
    <property type="entry name" value="DNA-BINDING PROTEIN"/>
    <property type="match status" value="1"/>
</dbReference>
<evidence type="ECO:0000256" key="1">
    <source>
        <dbReference type="SAM" id="MobiDB-lite"/>
    </source>
</evidence>
<evidence type="ECO:0008006" key="4">
    <source>
        <dbReference type="Google" id="ProtNLM"/>
    </source>
</evidence>
<dbReference type="PANTHER" id="PTHR40630">
    <property type="entry name" value="POSSIBLE DNA-BINDING PROTEIN"/>
    <property type="match status" value="1"/>
</dbReference>
<name>A0A1I0BF13_9BACT</name>
<feature type="region of interest" description="Disordered" evidence="1">
    <location>
        <begin position="84"/>
        <end position="103"/>
    </location>
</feature>
<reference evidence="3" key="1">
    <citation type="submission" date="2016-10" db="EMBL/GenBank/DDBJ databases">
        <authorList>
            <person name="Varghese N."/>
            <person name="Submissions S."/>
        </authorList>
    </citation>
    <scope>NUCLEOTIDE SEQUENCE [LARGE SCALE GENOMIC DNA]</scope>
    <source>
        <strain evidence="3">DSM 15310</strain>
    </source>
</reference>
<evidence type="ECO:0000313" key="2">
    <source>
        <dbReference type="EMBL" id="SET05160.1"/>
    </source>
</evidence>
<keyword evidence="3" id="KW-1185">Reference proteome</keyword>
<gene>
    <name evidence="2" type="ORF">SAMN04487998_1040</name>
</gene>
<dbReference type="Pfam" id="PF11338">
    <property type="entry name" value="DUF3140"/>
    <property type="match status" value="1"/>
</dbReference>